<dbReference type="HOGENOM" id="CLU_1395036_0_0_4"/>
<accession>A0A0B5CNJ4</accession>
<sequence>MAVDDNFIRYTAHVGKNHQVRQFRLLIRVGPDVRGEPIEIAGHGRFFTKSGIEHHIDFHRYPNVVRRWKRGGKTLACAVAADTESFFCHQFVTSFNMDFIGVGEGIAGGVVVGVGRQAEDVEGVFRFAEGIGLNIQLPDLFPVQVSKIKHFYAPCCFQLLCTQIKQAGATEFRADLLQQVVDVGGLAQFATRNGG</sequence>
<protein>
    <submittedName>
        <fullName evidence="1">Uncharacterized protein</fullName>
    </submittedName>
</protein>
<proteinExistence type="predicted"/>
<gene>
    <name evidence="1" type="ORF">NELON_03915</name>
</gene>
<evidence type="ECO:0000313" key="2">
    <source>
        <dbReference type="Proteomes" id="UP000031392"/>
    </source>
</evidence>
<keyword evidence="2" id="KW-1185">Reference proteome</keyword>
<organism evidence="1 2">
    <name type="scientific">Neisseria elongata subsp. glycolytica ATCC 29315</name>
    <dbReference type="NCBI Taxonomy" id="546263"/>
    <lineage>
        <taxon>Bacteria</taxon>
        <taxon>Pseudomonadati</taxon>
        <taxon>Pseudomonadota</taxon>
        <taxon>Betaproteobacteria</taxon>
        <taxon>Neisseriales</taxon>
        <taxon>Neisseriaceae</taxon>
        <taxon>Neisseria</taxon>
    </lineage>
</organism>
<name>A0A0B5CNJ4_NEIEG</name>
<reference evidence="2" key="1">
    <citation type="submission" date="2014-05" db="EMBL/GenBank/DDBJ databases">
        <title>Complete Genome sequence of Neisseria elongata subsp. glycolytica.</title>
        <authorList>
            <person name="Veyrier F.J."/>
            <person name="Taha M.-K."/>
        </authorList>
    </citation>
    <scope>NUCLEOTIDE SEQUENCE [LARGE SCALE GENOMIC DNA]</scope>
    <source>
        <strain evidence="2">ATCC 29315</strain>
    </source>
</reference>
<dbReference type="Proteomes" id="UP000031392">
    <property type="component" value="Chromosome"/>
</dbReference>
<dbReference type="AlphaFoldDB" id="A0A0B5CNJ4"/>
<dbReference type="KEGG" id="nel:NELON_03915"/>
<reference evidence="1 2" key="2">
    <citation type="journal article" date="2015" name="PLoS Genet.">
        <title>Common Cell Shape Evolution of Two Nasopharyngeal Pathogens.</title>
        <authorList>
            <person name="Veyrier F.J."/>
            <person name="Biais N."/>
            <person name="Morales P."/>
            <person name="Belkacem N."/>
            <person name="Guilhen C."/>
            <person name="Ranjeva S."/>
            <person name="Sismeiro O."/>
            <person name="Pehau-Arnaudet G."/>
            <person name="Rocha E.P."/>
            <person name="Werts C."/>
            <person name="Taha M.K."/>
            <person name="Boneca I.G."/>
        </authorList>
    </citation>
    <scope>NUCLEOTIDE SEQUENCE [LARGE SCALE GENOMIC DNA]</scope>
    <source>
        <strain evidence="1 2">ATCC 29315</strain>
    </source>
</reference>
<evidence type="ECO:0000313" key="1">
    <source>
        <dbReference type="EMBL" id="AJE18115.1"/>
    </source>
</evidence>
<dbReference type="EMBL" id="CP007726">
    <property type="protein sequence ID" value="AJE18115.1"/>
    <property type="molecule type" value="Genomic_DNA"/>
</dbReference>